<keyword evidence="6" id="KW-0472">Membrane</keyword>
<dbReference type="AlphaFoldDB" id="A0A1X1RU64"/>
<reference evidence="8 10" key="2">
    <citation type="journal article" date="2017" name="Infect. Genet. Evol.">
        <title>The new phylogeny of the genus Mycobacterium: The old and the news.</title>
        <authorList>
            <person name="Tortoli E."/>
            <person name="Fedrizzi T."/>
            <person name="Meehan C.J."/>
            <person name="Trovato A."/>
            <person name="Grottola A."/>
            <person name="Giacobazzi E."/>
            <person name="Serpini G.F."/>
            <person name="Tagliazucchi S."/>
            <person name="Fabio A."/>
            <person name="Bettua C."/>
            <person name="Bertorelli R."/>
            <person name="Frascaro F."/>
            <person name="De Sanctis V."/>
            <person name="Pecorari M."/>
            <person name="Jousson O."/>
            <person name="Segata N."/>
            <person name="Cirillo D.M."/>
        </authorList>
    </citation>
    <scope>NUCLEOTIDE SEQUENCE [LARGE SCALE GENOMIC DNA]</scope>
    <source>
        <strain evidence="8 10">NCTC 12882</strain>
    </source>
</reference>
<dbReference type="OrthoDB" id="3398257at2"/>
<dbReference type="EMBL" id="PDKV01000008">
    <property type="protein sequence ID" value="PIB79322.1"/>
    <property type="molecule type" value="Genomic_DNA"/>
</dbReference>
<evidence type="ECO:0000256" key="6">
    <source>
        <dbReference type="ARBA" id="ARBA00023136"/>
    </source>
</evidence>
<evidence type="ECO:0000313" key="7">
    <source>
        <dbReference type="EMBL" id="ORV16687.1"/>
    </source>
</evidence>
<comment type="subcellular location">
    <subcellularLocation>
        <location evidence="1">Cell membrane</location>
    </subcellularLocation>
</comment>
<keyword evidence="4" id="KW-0812">Transmembrane</keyword>
<dbReference type="InterPro" id="IPR038468">
    <property type="entry name" value="MmpS_C"/>
</dbReference>
<comment type="caution">
    <text evidence="7">The sequence shown here is derived from an EMBL/GenBank/DDBJ whole genome shotgun (WGS) entry which is preliminary data.</text>
</comment>
<dbReference type="EMBL" id="LQOM01000020">
    <property type="protein sequence ID" value="ORV16687.1"/>
    <property type="molecule type" value="Genomic_DNA"/>
</dbReference>
<protein>
    <recommendedName>
        <fullName evidence="11">Transport acessory protein MmpS</fullName>
    </recommendedName>
</protein>
<evidence type="ECO:0000256" key="5">
    <source>
        <dbReference type="ARBA" id="ARBA00022989"/>
    </source>
</evidence>
<dbReference type="Proteomes" id="UP000230971">
    <property type="component" value="Unassembled WGS sequence"/>
</dbReference>
<evidence type="ECO:0008006" key="11">
    <source>
        <dbReference type="Google" id="ProtNLM"/>
    </source>
</evidence>
<evidence type="ECO:0000313" key="10">
    <source>
        <dbReference type="Proteomes" id="UP000230971"/>
    </source>
</evidence>
<dbReference type="InterPro" id="IPR008693">
    <property type="entry name" value="MmpS"/>
</dbReference>
<sequence length="139" mass="15217">MRRVWIPLVILVVIAGGGFTVTRLHNIFGNEKRPSYADTKVNDTKPFNPKHLKYEIFGPPGTTADISYFDVNADPQRIEGAHLPWSLDMATTEATAVGSIVAQGDSNSIGCRIMVDGEVKAERISHEVNAFTFCLLKAA</sequence>
<evidence type="ECO:0000256" key="1">
    <source>
        <dbReference type="ARBA" id="ARBA00004236"/>
    </source>
</evidence>
<organism evidence="7 9">
    <name type="scientific">Mycobacterium celatum</name>
    <dbReference type="NCBI Taxonomy" id="28045"/>
    <lineage>
        <taxon>Bacteria</taxon>
        <taxon>Bacillati</taxon>
        <taxon>Actinomycetota</taxon>
        <taxon>Actinomycetes</taxon>
        <taxon>Mycobacteriales</taxon>
        <taxon>Mycobacteriaceae</taxon>
        <taxon>Mycobacterium</taxon>
    </lineage>
</organism>
<evidence type="ECO:0000256" key="4">
    <source>
        <dbReference type="ARBA" id="ARBA00022692"/>
    </source>
</evidence>
<proteinExistence type="inferred from homology"/>
<gene>
    <name evidence="7" type="ORF">AWB95_06705</name>
    <name evidence="8" type="ORF">CQY23_08620</name>
</gene>
<dbReference type="Gene3D" id="2.60.40.2880">
    <property type="entry name" value="MmpS1-5, C-terminal soluble domain"/>
    <property type="match status" value="1"/>
</dbReference>
<name>A0A1X1RU64_MYCCE</name>
<accession>A0A1X1RU64</accession>
<dbReference type="Proteomes" id="UP000193907">
    <property type="component" value="Unassembled WGS sequence"/>
</dbReference>
<dbReference type="STRING" id="28045.AWB95_06705"/>
<reference evidence="7 9" key="1">
    <citation type="submission" date="2016-01" db="EMBL/GenBank/DDBJ databases">
        <title>The new phylogeny of the genus Mycobacterium.</title>
        <authorList>
            <person name="Tarcisio F."/>
            <person name="Conor M."/>
            <person name="Antonella G."/>
            <person name="Elisabetta G."/>
            <person name="Giulia F.S."/>
            <person name="Sara T."/>
            <person name="Anna F."/>
            <person name="Clotilde B."/>
            <person name="Roberto B."/>
            <person name="Veronica D.S."/>
            <person name="Fabio R."/>
            <person name="Monica P."/>
            <person name="Olivier J."/>
            <person name="Enrico T."/>
            <person name="Nicola S."/>
        </authorList>
    </citation>
    <scope>NUCLEOTIDE SEQUENCE [LARGE SCALE GENOMIC DNA]</scope>
    <source>
        <strain evidence="7 9">DSM 44243</strain>
    </source>
</reference>
<evidence type="ECO:0000256" key="3">
    <source>
        <dbReference type="ARBA" id="ARBA00022475"/>
    </source>
</evidence>
<comment type="similarity">
    <text evidence="2">Belongs to the MmpS family.</text>
</comment>
<dbReference type="GO" id="GO:0005886">
    <property type="term" value="C:plasma membrane"/>
    <property type="evidence" value="ECO:0007669"/>
    <property type="project" value="UniProtKB-SubCell"/>
</dbReference>
<evidence type="ECO:0000313" key="8">
    <source>
        <dbReference type="EMBL" id="PIB79322.1"/>
    </source>
</evidence>
<evidence type="ECO:0000256" key="2">
    <source>
        <dbReference type="ARBA" id="ARBA00007531"/>
    </source>
</evidence>
<evidence type="ECO:0000313" key="9">
    <source>
        <dbReference type="Proteomes" id="UP000193907"/>
    </source>
</evidence>
<keyword evidence="9" id="KW-1185">Reference proteome</keyword>
<keyword evidence="3" id="KW-1003">Cell membrane</keyword>
<dbReference type="RefSeq" id="WP_062539763.1">
    <property type="nucleotide sequence ID" value="NZ_BBUN01000139.1"/>
</dbReference>
<dbReference type="Pfam" id="PF05423">
    <property type="entry name" value="Mycobact_memb"/>
    <property type="match status" value="1"/>
</dbReference>
<keyword evidence="5" id="KW-1133">Transmembrane helix</keyword>